<dbReference type="Pfam" id="PF18545">
    <property type="entry name" value="HalOD1"/>
    <property type="match status" value="1"/>
</dbReference>
<evidence type="ECO:0000256" key="1">
    <source>
        <dbReference type="SAM" id="MobiDB-lite"/>
    </source>
</evidence>
<dbReference type="EMBL" id="FTNR01000013">
    <property type="protein sequence ID" value="SIS13278.1"/>
    <property type="molecule type" value="Genomic_DNA"/>
</dbReference>
<evidence type="ECO:0000259" key="2">
    <source>
        <dbReference type="Pfam" id="PF18545"/>
    </source>
</evidence>
<dbReference type="AlphaFoldDB" id="A0A1N7GLB0"/>
<reference evidence="4" key="1">
    <citation type="submission" date="2017-01" db="EMBL/GenBank/DDBJ databases">
        <authorList>
            <person name="Varghese N."/>
            <person name="Submissions S."/>
        </authorList>
    </citation>
    <scope>NUCLEOTIDE SEQUENCE [LARGE SCALE GENOMIC DNA]</scope>
    <source>
        <strain evidence="4">type strain: HArc-</strain>
    </source>
</reference>
<feature type="region of interest" description="Disordered" evidence="1">
    <location>
        <begin position="1"/>
        <end position="24"/>
    </location>
</feature>
<keyword evidence="4" id="KW-1185">Reference proteome</keyword>
<evidence type="ECO:0000313" key="4">
    <source>
        <dbReference type="Proteomes" id="UP000185936"/>
    </source>
</evidence>
<accession>A0A1N7GLB0</accession>
<dbReference type="STRING" id="308853.SAMN05421752_11322"/>
<name>A0A1N7GLB0_9EURY</name>
<feature type="compositionally biased region" description="Low complexity" evidence="1">
    <location>
        <begin position="9"/>
        <end position="18"/>
    </location>
</feature>
<dbReference type="Proteomes" id="UP000185936">
    <property type="component" value="Unassembled WGS sequence"/>
</dbReference>
<feature type="domain" description="Halobacterial output" evidence="2">
    <location>
        <begin position="30"/>
        <end position="101"/>
    </location>
</feature>
<sequence>MRVNGWRMSSATDSTADQTTHHLHHDWAEKELASNQIVQAIAEYENEESQNLPPLRDSINPKALDTAFESDGRPVSKAGCITFSYYGYTVLVQSTGQILIKKN</sequence>
<dbReference type="InterPro" id="IPR040624">
    <property type="entry name" value="HalOD1"/>
</dbReference>
<gene>
    <name evidence="3" type="ORF">SAMN05421752_11322</name>
</gene>
<proteinExistence type="predicted"/>
<evidence type="ECO:0000313" key="3">
    <source>
        <dbReference type="EMBL" id="SIS13278.1"/>
    </source>
</evidence>
<organism evidence="3 4">
    <name type="scientific">Natronorubrum thiooxidans</name>
    <dbReference type="NCBI Taxonomy" id="308853"/>
    <lineage>
        <taxon>Archaea</taxon>
        <taxon>Methanobacteriati</taxon>
        <taxon>Methanobacteriota</taxon>
        <taxon>Stenosarchaea group</taxon>
        <taxon>Halobacteria</taxon>
        <taxon>Halobacteriales</taxon>
        <taxon>Natrialbaceae</taxon>
        <taxon>Natronorubrum</taxon>
    </lineage>
</organism>
<protein>
    <recommendedName>
        <fullName evidence="2">Halobacterial output domain-containing protein</fullName>
    </recommendedName>
</protein>